<dbReference type="PANTHER" id="PTHR21666">
    <property type="entry name" value="PEPTIDASE-RELATED"/>
    <property type="match status" value="1"/>
</dbReference>
<evidence type="ECO:0000256" key="2">
    <source>
        <dbReference type="SAM" id="MobiDB-lite"/>
    </source>
</evidence>
<keyword evidence="1" id="KW-0732">Signal</keyword>
<dbReference type="SUPFAM" id="SSF51261">
    <property type="entry name" value="Duplicated hybrid motif"/>
    <property type="match status" value="1"/>
</dbReference>
<keyword evidence="5" id="KW-1185">Reference proteome</keyword>
<reference evidence="4 5" key="1">
    <citation type="submission" date="2020-08" db="EMBL/GenBank/DDBJ databases">
        <title>Genomic Encyclopedia of Type Strains, Phase IV (KMG-IV): sequencing the most valuable type-strain genomes for metagenomic binning, comparative biology and taxonomic classification.</title>
        <authorList>
            <person name="Goeker M."/>
        </authorList>
    </citation>
    <scope>NUCLEOTIDE SEQUENCE [LARGE SCALE GENOMIC DNA]</scope>
    <source>
        <strain evidence="4 5">DSM 7465</strain>
    </source>
</reference>
<organism evidence="4 5">
    <name type="scientific">Rhizorhapis suberifaciens</name>
    <name type="common">corky root of lettuce</name>
    <dbReference type="NCBI Taxonomy" id="13656"/>
    <lineage>
        <taxon>Bacteria</taxon>
        <taxon>Pseudomonadati</taxon>
        <taxon>Pseudomonadota</taxon>
        <taxon>Alphaproteobacteria</taxon>
        <taxon>Sphingomonadales</taxon>
        <taxon>Sphingomonadaceae</taxon>
        <taxon>Rhizorhapis</taxon>
    </lineage>
</organism>
<accession>A0A840HUR9</accession>
<dbReference type="Gene3D" id="2.70.70.10">
    <property type="entry name" value="Glucose Permease (Domain IIA)"/>
    <property type="match status" value="1"/>
</dbReference>
<evidence type="ECO:0000259" key="3">
    <source>
        <dbReference type="Pfam" id="PF01551"/>
    </source>
</evidence>
<dbReference type="InterPro" id="IPR016047">
    <property type="entry name" value="M23ase_b-sheet_dom"/>
</dbReference>
<gene>
    <name evidence="4" type="ORF">HNQ99_001635</name>
</gene>
<feature type="domain" description="M23ase beta-sheet core" evidence="3">
    <location>
        <begin position="362"/>
        <end position="457"/>
    </location>
</feature>
<dbReference type="RefSeq" id="WP_184475130.1">
    <property type="nucleotide sequence ID" value="NZ_JACHOV010000005.1"/>
</dbReference>
<evidence type="ECO:0000256" key="1">
    <source>
        <dbReference type="ARBA" id="ARBA00022729"/>
    </source>
</evidence>
<dbReference type="PANTHER" id="PTHR21666:SF289">
    <property type="entry name" value="L-ALA--D-GLU ENDOPEPTIDASE"/>
    <property type="match status" value="1"/>
</dbReference>
<comment type="caution">
    <text evidence="4">The sequence shown here is derived from an EMBL/GenBank/DDBJ whole genome shotgun (WGS) entry which is preliminary data.</text>
</comment>
<dbReference type="EMBL" id="JACHOV010000005">
    <property type="protein sequence ID" value="MBB4641330.1"/>
    <property type="molecule type" value="Genomic_DNA"/>
</dbReference>
<proteinExistence type="predicted"/>
<protein>
    <submittedName>
        <fullName evidence="4">Murein DD-endopeptidase MepM/ murein hydrolase activator NlpD</fullName>
    </submittedName>
</protein>
<dbReference type="GO" id="GO:0004222">
    <property type="term" value="F:metalloendopeptidase activity"/>
    <property type="evidence" value="ECO:0007669"/>
    <property type="project" value="TreeGrafter"/>
</dbReference>
<dbReference type="InterPro" id="IPR011055">
    <property type="entry name" value="Dup_hybrid_motif"/>
</dbReference>
<evidence type="ECO:0000313" key="4">
    <source>
        <dbReference type="EMBL" id="MBB4641330.1"/>
    </source>
</evidence>
<keyword evidence="4" id="KW-0378">Hydrolase</keyword>
<sequence length="523" mass="56387">MFQKSEIGLGQGGAAVSLSLANALPAPALPANWRERLREYCEEVNLVPDLGQRIGSAEWFRGALTCAALCASALYLSPGFAPIPAASEPMLTDRQFDEARTQMITPLALGADSGRHMAANDAVVPLKETPERPQIDLTAQVGSGDGFGSALRRAGVSNTDTTAVMDLLSGSIGALTPGTRLDIRLGRRASRNMPRPLDALAFRAKLELAITVNRVDGKLQVNKIPIAVDDTPLRIRGEVGSSLYRSARAAGAPPKTIQAYLKALATKLSLDSDVSATDEFDIILGYRRAETGEVEVGDLLFAGLERTSRKDVNLLKWQTGGRTEWFEASGVGEQRGQLAAPVYGRQSSSYGMRRHPILGYSRMHAGIDFAAPYGAPIYAATDGRVVYSGRHGGHGKYVKISHGNGLATGYAHMSRIVADAGDYVRRGQIIGYVGSTGLSTGPHLHYELYRNGQTINPRSVKFTTTAQLAGNDLRRFRNRLAELKSLKAGPQEPIRSAEKPRVKLSEEPKEIAFLPDGSKRVLR</sequence>
<dbReference type="Proteomes" id="UP000575068">
    <property type="component" value="Unassembled WGS sequence"/>
</dbReference>
<evidence type="ECO:0000313" key="5">
    <source>
        <dbReference type="Proteomes" id="UP000575068"/>
    </source>
</evidence>
<dbReference type="Pfam" id="PF01551">
    <property type="entry name" value="Peptidase_M23"/>
    <property type="match status" value="1"/>
</dbReference>
<name>A0A840HUR9_9SPHN</name>
<feature type="region of interest" description="Disordered" evidence="2">
    <location>
        <begin position="487"/>
        <end position="509"/>
    </location>
</feature>
<dbReference type="InterPro" id="IPR050570">
    <property type="entry name" value="Cell_wall_metabolism_enzyme"/>
</dbReference>
<dbReference type="Gene3D" id="3.10.450.350">
    <property type="match status" value="1"/>
</dbReference>
<dbReference type="CDD" id="cd12797">
    <property type="entry name" value="M23_peptidase"/>
    <property type="match status" value="1"/>
</dbReference>
<feature type="compositionally biased region" description="Basic and acidic residues" evidence="2">
    <location>
        <begin position="495"/>
        <end position="509"/>
    </location>
</feature>
<dbReference type="AlphaFoldDB" id="A0A840HUR9"/>
<dbReference type="FunFam" id="2.70.70.10:FF:000006">
    <property type="entry name" value="M23 family peptidase"/>
    <property type="match status" value="1"/>
</dbReference>